<feature type="transmembrane region" description="Helical" evidence="7">
    <location>
        <begin position="435"/>
        <end position="456"/>
    </location>
</feature>
<dbReference type="PROSITE" id="PS50850">
    <property type="entry name" value="MFS"/>
    <property type="match status" value="1"/>
</dbReference>
<protein>
    <submittedName>
        <fullName evidence="9">DHA2 family efflux MFS transporter permease subunit</fullName>
    </submittedName>
</protein>
<reference evidence="9 10" key="1">
    <citation type="submission" date="2019-11" db="EMBL/GenBank/DDBJ databases">
        <title>Genome of Strain BIT-d1.</title>
        <authorList>
            <person name="Yang Y."/>
        </authorList>
    </citation>
    <scope>NUCLEOTIDE SEQUENCE [LARGE SCALE GENOMIC DNA]</scope>
    <source>
        <strain evidence="9 10">BIT-d1</strain>
    </source>
</reference>
<dbReference type="GO" id="GO:0022857">
    <property type="term" value="F:transmembrane transporter activity"/>
    <property type="evidence" value="ECO:0007669"/>
    <property type="project" value="InterPro"/>
</dbReference>
<evidence type="ECO:0000256" key="1">
    <source>
        <dbReference type="ARBA" id="ARBA00004651"/>
    </source>
</evidence>
<dbReference type="PANTHER" id="PTHR42718:SF46">
    <property type="entry name" value="BLR6921 PROTEIN"/>
    <property type="match status" value="1"/>
</dbReference>
<feature type="transmembrane region" description="Helical" evidence="7">
    <location>
        <begin position="167"/>
        <end position="189"/>
    </location>
</feature>
<keyword evidence="5 7" id="KW-1133">Transmembrane helix</keyword>
<dbReference type="GO" id="GO:0005886">
    <property type="term" value="C:plasma membrane"/>
    <property type="evidence" value="ECO:0007669"/>
    <property type="project" value="UniProtKB-SubCell"/>
</dbReference>
<evidence type="ECO:0000313" key="9">
    <source>
        <dbReference type="EMBL" id="MTG98910.1"/>
    </source>
</evidence>
<dbReference type="RefSeq" id="WP_155092921.1">
    <property type="nucleotide sequence ID" value="NZ_CP102754.1"/>
</dbReference>
<dbReference type="PRINTS" id="PR01036">
    <property type="entry name" value="TCRTETB"/>
</dbReference>
<dbReference type="Gene3D" id="1.20.1720.10">
    <property type="entry name" value="Multidrug resistance protein D"/>
    <property type="match status" value="1"/>
</dbReference>
<dbReference type="EMBL" id="WMJX01000034">
    <property type="protein sequence ID" value="MTG98910.1"/>
    <property type="molecule type" value="Genomic_DNA"/>
</dbReference>
<organism evidence="9 10">
    <name type="scientific">Myroides albus</name>
    <dbReference type="NCBI Taxonomy" id="2562892"/>
    <lineage>
        <taxon>Bacteria</taxon>
        <taxon>Pseudomonadati</taxon>
        <taxon>Bacteroidota</taxon>
        <taxon>Flavobacteriia</taxon>
        <taxon>Flavobacteriales</taxon>
        <taxon>Flavobacteriaceae</taxon>
        <taxon>Myroides</taxon>
    </lineage>
</organism>
<keyword evidence="10" id="KW-1185">Reference proteome</keyword>
<name>A0A6I3LNL7_9FLAO</name>
<dbReference type="PANTHER" id="PTHR42718">
    <property type="entry name" value="MAJOR FACILITATOR SUPERFAMILY MULTIDRUG TRANSPORTER MFSC"/>
    <property type="match status" value="1"/>
</dbReference>
<dbReference type="NCBIfam" id="TIGR00711">
    <property type="entry name" value="efflux_EmrB"/>
    <property type="match status" value="1"/>
</dbReference>
<feature type="transmembrane region" description="Helical" evidence="7">
    <location>
        <begin position="201"/>
        <end position="218"/>
    </location>
</feature>
<feature type="domain" description="Major facilitator superfamily (MFS) profile" evidence="8">
    <location>
        <begin position="15"/>
        <end position="461"/>
    </location>
</feature>
<dbReference type="CDD" id="cd17503">
    <property type="entry name" value="MFS_LmrB_MDR_like"/>
    <property type="match status" value="1"/>
</dbReference>
<feature type="transmembrane region" description="Helical" evidence="7">
    <location>
        <begin position="328"/>
        <end position="351"/>
    </location>
</feature>
<evidence type="ECO:0000256" key="2">
    <source>
        <dbReference type="ARBA" id="ARBA00022448"/>
    </source>
</evidence>
<dbReference type="Gene3D" id="1.20.1250.20">
    <property type="entry name" value="MFS general substrate transporter like domains"/>
    <property type="match status" value="1"/>
</dbReference>
<comment type="subcellular location">
    <subcellularLocation>
        <location evidence="1">Cell membrane</location>
        <topology evidence="1">Multi-pass membrane protein</topology>
    </subcellularLocation>
</comment>
<gene>
    <name evidence="9" type="ORF">GJV76_12345</name>
</gene>
<keyword evidence="2" id="KW-0813">Transport</keyword>
<feature type="transmembrane region" description="Helical" evidence="7">
    <location>
        <begin position="254"/>
        <end position="276"/>
    </location>
</feature>
<feature type="transmembrane region" description="Helical" evidence="7">
    <location>
        <begin position="81"/>
        <end position="100"/>
    </location>
</feature>
<evidence type="ECO:0000256" key="3">
    <source>
        <dbReference type="ARBA" id="ARBA00022475"/>
    </source>
</evidence>
<evidence type="ECO:0000256" key="4">
    <source>
        <dbReference type="ARBA" id="ARBA00022692"/>
    </source>
</evidence>
<dbReference type="AlphaFoldDB" id="A0A6I3LNL7"/>
<accession>A0A6I3LNL7</accession>
<comment type="caution">
    <text evidence="9">The sequence shown here is derived from an EMBL/GenBank/DDBJ whole genome shotgun (WGS) entry which is preliminary data.</text>
</comment>
<dbReference type="Proteomes" id="UP000438760">
    <property type="component" value="Unassembled WGS sequence"/>
</dbReference>
<dbReference type="InterPro" id="IPR036259">
    <property type="entry name" value="MFS_trans_sf"/>
</dbReference>
<proteinExistence type="predicted"/>
<feature type="transmembrane region" description="Helical" evidence="7">
    <location>
        <begin position="397"/>
        <end position="420"/>
    </location>
</feature>
<dbReference type="InterPro" id="IPR004638">
    <property type="entry name" value="EmrB-like"/>
</dbReference>
<keyword evidence="3" id="KW-1003">Cell membrane</keyword>
<keyword evidence="4 7" id="KW-0812">Transmembrane</keyword>
<evidence type="ECO:0000256" key="7">
    <source>
        <dbReference type="SAM" id="Phobius"/>
    </source>
</evidence>
<feature type="transmembrane region" description="Helical" evidence="7">
    <location>
        <begin position="53"/>
        <end position="74"/>
    </location>
</feature>
<sequence>MGSQKDINLSVSKYLPFLGALVIFMQSLDGTILNTALSTIARDFGESPLEMQSIIVSYTLTVALLIPVSGWLTAKYGTKRVFISAIVLFTLGSLFCALSFSLNQLILSRIFQAFGGALMVPVVRLTLLYTYPKAQILKVINYITIPALIGPMLGPTVGGFLVEQLSWHWIFILNIPIGLAAIVMAKRIIPNFTSEVGRFDIMGWLYISVGLTAITLVIEKWNNPHFTLLGLFAMLVLGALSLAIYILHAKRKTYPLINLGIFSLVSLRVGVVGNLISRLGTGGMPLMIPLMLQVGFGYSAFHAGLMMIPQALANIFSRTLVLPIVRTYGYRTTLIFSTILTGLIIGNFFFITLATSYITVILLMVSLGAVTAIQSTAMNTITMADLNEETSSDENSLISVTQQLAVSLGISLASMLLLLFENKEFIQTNNQIDAFRYAFLVMGILTVLSSYTFTFLDSNAGTSITGKVMVDEDA</sequence>
<feature type="transmembrane region" description="Helical" evidence="7">
    <location>
        <begin position="139"/>
        <end position="161"/>
    </location>
</feature>
<dbReference type="InterPro" id="IPR020846">
    <property type="entry name" value="MFS_dom"/>
</dbReference>
<feature type="transmembrane region" description="Helical" evidence="7">
    <location>
        <begin position="296"/>
        <end position="316"/>
    </location>
</feature>
<feature type="transmembrane region" description="Helical" evidence="7">
    <location>
        <begin position="357"/>
        <end position="377"/>
    </location>
</feature>
<feature type="transmembrane region" description="Helical" evidence="7">
    <location>
        <begin position="106"/>
        <end position="127"/>
    </location>
</feature>
<dbReference type="OrthoDB" id="9807274at2"/>
<evidence type="ECO:0000259" key="8">
    <source>
        <dbReference type="PROSITE" id="PS50850"/>
    </source>
</evidence>
<evidence type="ECO:0000313" key="10">
    <source>
        <dbReference type="Proteomes" id="UP000438760"/>
    </source>
</evidence>
<feature type="transmembrane region" description="Helical" evidence="7">
    <location>
        <begin position="224"/>
        <end position="247"/>
    </location>
</feature>
<keyword evidence="6 7" id="KW-0472">Membrane</keyword>
<dbReference type="InterPro" id="IPR011701">
    <property type="entry name" value="MFS"/>
</dbReference>
<evidence type="ECO:0000256" key="6">
    <source>
        <dbReference type="ARBA" id="ARBA00023136"/>
    </source>
</evidence>
<evidence type="ECO:0000256" key="5">
    <source>
        <dbReference type="ARBA" id="ARBA00022989"/>
    </source>
</evidence>
<feature type="transmembrane region" description="Helical" evidence="7">
    <location>
        <begin position="14"/>
        <end position="33"/>
    </location>
</feature>
<dbReference type="Pfam" id="PF07690">
    <property type="entry name" value="MFS_1"/>
    <property type="match status" value="1"/>
</dbReference>
<dbReference type="SUPFAM" id="SSF103473">
    <property type="entry name" value="MFS general substrate transporter"/>
    <property type="match status" value="1"/>
</dbReference>